<feature type="domain" description="Methionyl/Valyl/Leucyl/Isoleucyl-tRNA synthetase anticodon-binding" evidence="12">
    <location>
        <begin position="632"/>
        <end position="744"/>
    </location>
</feature>
<dbReference type="GO" id="GO:0006429">
    <property type="term" value="P:leucyl-tRNA aminoacylation"/>
    <property type="evidence" value="ECO:0007669"/>
    <property type="project" value="UniProtKB-UniRule"/>
</dbReference>
<evidence type="ECO:0000259" key="12">
    <source>
        <dbReference type="Pfam" id="PF08264"/>
    </source>
</evidence>
<comment type="similarity">
    <text evidence="1 9 10">Belongs to the class-I aminoacyl-tRNA synthetase family.</text>
</comment>
<dbReference type="SUPFAM" id="SSF50677">
    <property type="entry name" value="ValRS/IleRS/LeuRS editing domain"/>
    <property type="match status" value="1"/>
</dbReference>
<dbReference type="FunFam" id="3.40.50.620:FF:000003">
    <property type="entry name" value="Leucine--tRNA ligase"/>
    <property type="match status" value="1"/>
</dbReference>
<dbReference type="EMBL" id="PFNL01000129">
    <property type="protein sequence ID" value="PIZ45597.1"/>
    <property type="molecule type" value="Genomic_DNA"/>
</dbReference>
<evidence type="ECO:0000313" key="14">
    <source>
        <dbReference type="EMBL" id="PIZ45597.1"/>
    </source>
</evidence>
<dbReference type="Proteomes" id="UP000228920">
    <property type="component" value="Unassembled WGS sequence"/>
</dbReference>
<sequence>MSENAYNSKKIEPKWREFWKKLPIYQADLSSDNEKEYILVEFPYPSGAGLHVGHVWGYTMGDVLARRARMKGKNVLFPMGWDAFGLPTENYAIKTGVHPAVATAQNVATFRQQMDRMGFSFDWSREINTTDPNYYKWTQWIFLKLFEKGLAYKSNMPINWCAFCKTGLANEEVTGENLHERCGKPVERRMIDQWLLKITAYADRLIDDLSTVDYTNDIVSQQTNWIGRSIGAYVTFAIEGSSETVTVFTTRADTLPGVTFMVVSPEHPLLSTLTTDEQSENVRDYVKIAASKSELERSQLQKDKTGVFTGSYVINPLTGARVPLWVSDYVLASYGTGAVMGVPAYDERDAEFAEKYHIPVVEVEELGEHVSEEIVQKLAEKGSAKPGVEYKLRDWIFSRQHYWGEPIPIIHCETCGMVPVPIEQLPLELPEITDYQPTEDGRSPLAKVESWVNVVCPTCGKMAKRETDTMPNWAGSSWYFLRFVDPHNNSEFASREKLDHMMPVDLYIGGAEHTTLHLLYSRFWHKVLFDQGLVATAEPYAKRRNRGIILAPDGRKMSKSLGNVINPNDEVDVVGADTLRMYELFMGPYQDTFPWNPSAEKGVYRFLERVYAMQGKVLVNNLPDTRLSVRIKLNETIRKVGKDVENMKFNTAISALMECLNEIERTNGAIAKKDWQDFVKLLAPFAPFISEQLWFEMSEELGKPFISIHVQAWPSEDNTVEDKKDIVIPIQVNGKHRDTLIISDGDVRQETVESRAKEMGGVKKWLDGKAVSTVVYVPGRLINFVLQK</sequence>
<proteinExistence type="inferred from homology"/>
<keyword evidence="7 9" id="KW-0030">Aminoacyl-tRNA synthetase</keyword>
<dbReference type="FunFam" id="3.40.50.620:FF:000056">
    <property type="entry name" value="Leucine--tRNA ligase"/>
    <property type="match status" value="1"/>
</dbReference>
<dbReference type="InterPro" id="IPR002300">
    <property type="entry name" value="aa-tRNA-synth_Ia"/>
</dbReference>
<evidence type="ECO:0000256" key="10">
    <source>
        <dbReference type="RuleBase" id="RU363035"/>
    </source>
</evidence>
<dbReference type="PROSITE" id="PS00178">
    <property type="entry name" value="AA_TRNA_LIGASE_I"/>
    <property type="match status" value="1"/>
</dbReference>
<evidence type="ECO:0000259" key="11">
    <source>
        <dbReference type="Pfam" id="PF00133"/>
    </source>
</evidence>
<keyword evidence="3 9" id="KW-0436">Ligase</keyword>
<dbReference type="InterPro" id="IPR013155">
    <property type="entry name" value="M/V/L/I-tRNA-synth_anticd-bd"/>
</dbReference>
<dbReference type="InterPro" id="IPR009080">
    <property type="entry name" value="tRNAsynth_Ia_anticodon-bd"/>
</dbReference>
<protein>
    <recommendedName>
        <fullName evidence="9">Leucine--tRNA ligase</fullName>
        <ecNumber evidence="9">6.1.1.4</ecNumber>
    </recommendedName>
    <alternativeName>
        <fullName evidence="9">Leucyl-tRNA synthetase</fullName>
        <shortName evidence="9">LeuRS</shortName>
    </alternativeName>
</protein>
<dbReference type="PANTHER" id="PTHR43740:SF2">
    <property type="entry name" value="LEUCINE--TRNA LIGASE, MITOCHONDRIAL"/>
    <property type="match status" value="1"/>
</dbReference>
<dbReference type="CDD" id="cd00812">
    <property type="entry name" value="LeuRS_core"/>
    <property type="match status" value="1"/>
</dbReference>
<evidence type="ECO:0000256" key="1">
    <source>
        <dbReference type="ARBA" id="ARBA00005594"/>
    </source>
</evidence>
<dbReference type="Pfam" id="PF08264">
    <property type="entry name" value="Anticodon_1"/>
    <property type="match status" value="1"/>
</dbReference>
<organism evidence="14 15">
    <name type="scientific">candidate division WWE3 bacterium CG_4_10_14_0_2_um_filter_41_14</name>
    <dbReference type="NCBI Taxonomy" id="1975072"/>
    <lineage>
        <taxon>Bacteria</taxon>
        <taxon>Katanobacteria</taxon>
    </lineage>
</organism>
<name>A0A2M7THC2_UNCKA</name>
<evidence type="ECO:0000256" key="7">
    <source>
        <dbReference type="ARBA" id="ARBA00023146"/>
    </source>
</evidence>
<dbReference type="AlphaFoldDB" id="A0A2M7THC2"/>
<keyword evidence="6 9" id="KW-0648">Protein biosynthesis</keyword>
<reference evidence="15" key="1">
    <citation type="submission" date="2017-09" db="EMBL/GenBank/DDBJ databases">
        <title>Depth-based differentiation of microbial function through sediment-hosted aquifers and enrichment of novel symbionts in the deep terrestrial subsurface.</title>
        <authorList>
            <person name="Probst A.J."/>
            <person name="Ladd B."/>
            <person name="Jarett J.K."/>
            <person name="Geller-Mcgrath D.E."/>
            <person name="Sieber C.M.K."/>
            <person name="Emerson J.B."/>
            <person name="Anantharaman K."/>
            <person name="Thomas B.C."/>
            <person name="Malmstrom R."/>
            <person name="Stieglmeier M."/>
            <person name="Klingl A."/>
            <person name="Woyke T."/>
            <person name="Ryan C.M."/>
            <person name="Banfield J.F."/>
        </authorList>
    </citation>
    <scope>NUCLEOTIDE SEQUENCE [LARGE SCALE GENOMIC DNA]</scope>
</reference>
<dbReference type="EC" id="6.1.1.4" evidence="9"/>
<evidence type="ECO:0000256" key="3">
    <source>
        <dbReference type="ARBA" id="ARBA00022598"/>
    </source>
</evidence>
<dbReference type="GO" id="GO:0005829">
    <property type="term" value="C:cytosol"/>
    <property type="evidence" value="ECO:0007669"/>
    <property type="project" value="TreeGrafter"/>
</dbReference>
<evidence type="ECO:0000313" key="15">
    <source>
        <dbReference type="Proteomes" id="UP000228920"/>
    </source>
</evidence>
<keyword evidence="2 9" id="KW-0963">Cytoplasm</keyword>
<dbReference type="Pfam" id="PF00133">
    <property type="entry name" value="tRNA-synt_1"/>
    <property type="match status" value="2"/>
</dbReference>
<dbReference type="Pfam" id="PF13603">
    <property type="entry name" value="tRNA-synt_1_2"/>
    <property type="match status" value="1"/>
</dbReference>
<keyword evidence="4 9" id="KW-0547">Nucleotide-binding</keyword>
<evidence type="ECO:0000256" key="2">
    <source>
        <dbReference type="ARBA" id="ARBA00022490"/>
    </source>
</evidence>
<dbReference type="InterPro" id="IPR009008">
    <property type="entry name" value="Val/Leu/Ile-tRNA-synth_edit"/>
</dbReference>
<dbReference type="FunFam" id="1.10.730.10:FF:000002">
    <property type="entry name" value="Leucine--tRNA ligase"/>
    <property type="match status" value="1"/>
</dbReference>
<dbReference type="PANTHER" id="PTHR43740">
    <property type="entry name" value="LEUCYL-TRNA SYNTHETASE"/>
    <property type="match status" value="1"/>
</dbReference>
<accession>A0A2M7THC2</accession>
<evidence type="ECO:0000259" key="13">
    <source>
        <dbReference type="Pfam" id="PF13603"/>
    </source>
</evidence>
<comment type="catalytic activity">
    <reaction evidence="8 9">
        <text>tRNA(Leu) + L-leucine + ATP = L-leucyl-tRNA(Leu) + AMP + diphosphate</text>
        <dbReference type="Rhea" id="RHEA:11688"/>
        <dbReference type="Rhea" id="RHEA-COMP:9613"/>
        <dbReference type="Rhea" id="RHEA-COMP:9622"/>
        <dbReference type="ChEBI" id="CHEBI:30616"/>
        <dbReference type="ChEBI" id="CHEBI:33019"/>
        <dbReference type="ChEBI" id="CHEBI:57427"/>
        <dbReference type="ChEBI" id="CHEBI:78442"/>
        <dbReference type="ChEBI" id="CHEBI:78494"/>
        <dbReference type="ChEBI" id="CHEBI:456215"/>
        <dbReference type="EC" id="6.1.1.4"/>
    </reaction>
</comment>
<dbReference type="GO" id="GO:0005524">
    <property type="term" value="F:ATP binding"/>
    <property type="evidence" value="ECO:0007669"/>
    <property type="project" value="UniProtKB-UniRule"/>
</dbReference>
<comment type="caution">
    <text evidence="9">Lacks conserved residue(s) required for the propagation of feature annotation.</text>
</comment>
<comment type="caution">
    <text evidence="14">The sequence shown here is derived from an EMBL/GenBank/DDBJ whole genome shotgun (WGS) entry which is preliminary data.</text>
</comment>
<dbReference type="HAMAP" id="MF_00049_B">
    <property type="entry name" value="Leu_tRNA_synth_B"/>
    <property type="match status" value="1"/>
</dbReference>
<evidence type="ECO:0000256" key="6">
    <source>
        <dbReference type="ARBA" id="ARBA00022917"/>
    </source>
</evidence>
<feature type="domain" description="Aminoacyl-tRNA synthetase class Ia" evidence="11">
    <location>
        <begin position="15"/>
        <end position="221"/>
    </location>
</feature>
<gene>
    <name evidence="9" type="primary">leuS</name>
    <name evidence="14" type="ORF">COY32_04945</name>
</gene>
<evidence type="ECO:0000256" key="4">
    <source>
        <dbReference type="ARBA" id="ARBA00022741"/>
    </source>
</evidence>
<feature type="domain" description="Leucyl-tRNA synthetase editing" evidence="13">
    <location>
        <begin position="224"/>
        <end position="369"/>
    </location>
</feature>
<dbReference type="InterPro" id="IPR002302">
    <property type="entry name" value="Leu-tRNA-ligase"/>
</dbReference>
<dbReference type="GO" id="GO:0002161">
    <property type="term" value="F:aminoacyl-tRNA deacylase activity"/>
    <property type="evidence" value="ECO:0007669"/>
    <property type="project" value="InterPro"/>
</dbReference>
<evidence type="ECO:0000256" key="5">
    <source>
        <dbReference type="ARBA" id="ARBA00022840"/>
    </source>
</evidence>
<dbReference type="InterPro" id="IPR014729">
    <property type="entry name" value="Rossmann-like_a/b/a_fold"/>
</dbReference>
<dbReference type="PRINTS" id="PR00985">
    <property type="entry name" value="TRNASYNTHLEU"/>
</dbReference>
<evidence type="ECO:0000256" key="9">
    <source>
        <dbReference type="HAMAP-Rule" id="MF_00049"/>
    </source>
</evidence>
<feature type="binding site" evidence="9">
    <location>
        <position position="559"/>
    </location>
    <ligand>
        <name>ATP</name>
        <dbReference type="ChEBI" id="CHEBI:30616"/>
    </ligand>
</feature>
<dbReference type="Gene3D" id="1.10.730.10">
    <property type="entry name" value="Isoleucyl-tRNA Synthetase, Domain 1"/>
    <property type="match status" value="1"/>
</dbReference>
<evidence type="ECO:0000256" key="8">
    <source>
        <dbReference type="ARBA" id="ARBA00047469"/>
    </source>
</evidence>
<dbReference type="CDD" id="cd07958">
    <property type="entry name" value="Anticodon_Ia_Leu_BEm"/>
    <property type="match status" value="1"/>
</dbReference>
<keyword evidence="5 9" id="KW-0067">ATP-binding</keyword>
<dbReference type="Gene3D" id="3.10.20.590">
    <property type="match status" value="1"/>
</dbReference>
<dbReference type="InterPro" id="IPR025709">
    <property type="entry name" value="Leu_tRNA-synth_edit"/>
</dbReference>
<dbReference type="Gene3D" id="3.40.50.620">
    <property type="entry name" value="HUPs"/>
    <property type="match status" value="2"/>
</dbReference>
<dbReference type="InterPro" id="IPR001412">
    <property type="entry name" value="aa-tRNA-synth_I_CS"/>
</dbReference>
<dbReference type="SUPFAM" id="SSF52374">
    <property type="entry name" value="Nucleotidylyl transferase"/>
    <property type="match status" value="1"/>
</dbReference>
<dbReference type="SUPFAM" id="SSF47323">
    <property type="entry name" value="Anticodon-binding domain of a subclass of class I aminoacyl-tRNA synthetases"/>
    <property type="match status" value="1"/>
</dbReference>
<dbReference type="GO" id="GO:0004823">
    <property type="term" value="F:leucine-tRNA ligase activity"/>
    <property type="evidence" value="ECO:0007669"/>
    <property type="project" value="UniProtKB-UniRule"/>
</dbReference>
<feature type="domain" description="Aminoacyl-tRNA synthetase class Ia" evidence="11">
    <location>
        <begin position="392"/>
        <end position="583"/>
    </location>
</feature>
<comment type="subcellular location">
    <subcellularLocation>
        <location evidence="9">Cytoplasm</location>
    </subcellularLocation>
</comment>
<feature type="short sequence motif" description="'KMSKS' region" evidence="9">
    <location>
        <begin position="556"/>
        <end position="560"/>
    </location>
</feature>